<dbReference type="AlphaFoldDB" id="A0A284VSV6"/>
<name>A0A284VSV6_9EURY</name>
<accession>A0A284VSV6</accession>
<sequence>MYKETVEAVGVLRFFINTIAKINIIVSYSNIKQFENLIRKSDKFMQSFSVMPNIQNLIRDAKYLERQATKIKISVVYQS</sequence>
<evidence type="ECO:0000313" key="2">
    <source>
        <dbReference type="Proteomes" id="UP000218615"/>
    </source>
</evidence>
<reference evidence="2" key="1">
    <citation type="submission" date="2017-06" db="EMBL/GenBank/DDBJ databases">
        <authorList>
            <person name="Cremers G."/>
        </authorList>
    </citation>
    <scope>NUCLEOTIDE SEQUENCE [LARGE SCALE GENOMIC DNA]</scope>
</reference>
<gene>
    <name evidence="1" type="ORF">MNV_700020</name>
</gene>
<dbReference type="Proteomes" id="UP000218615">
    <property type="component" value="Unassembled WGS sequence"/>
</dbReference>
<evidence type="ECO:0000313" key="1">
    <source>
        <dbReference type="EMBL" id="SNQ62366.1"/>
    </source>
</evidence>
<dbReference type="EMBL" id="FZMP01000219">
    <property type="protein sequence ID" value="SNQ62366.1"/>
    <property type="molecule type" value="Genomic_DNA"/>
</dbReference>
<proteinExistence type="predicted"/>
<protein>
    <submittedName>
        <fullName evidence="1">Uncharacterized protein</fullName>
    </submittedName>
</protein>
<keyword evidence="2" id="KW-1185">Reference proteome</keyword>
<organism evidence="1 2">
    <name type="scientific">Candidatus Methanoperedens nitratireducens</name>
    <dbReference type="NCBI Taxonomy" id="1392998"/>
    <lineage>
        <taxon>Archaea</taxon>
        <taxon>Methanobacteriati</taxon>
        <taxon>Methanobacteriota</taxon>
        <taxon>Stenosarchaea group</taxon>
        <taxon>Methanomicrobia</taxon>
        <taxon>Methanosarcinales</taxon>
        <taxon>ANME-2 cluster</taxon>
        <taxon>Candidatus Methanoperedentaceae</taxon>
        <taxon>Candidatus Methanoperedens</taxon>
    </lineage>
</organism>